<accession>A0ABN7SHS0</accession>
<evidence type="ECO:0000313" key="2">
    <source>
        <dbReference type="EMBL" id="CAG5098066.1"/>
    </source>
</evidence>
<sequence>MVKQFVSVPPRFLAWQQNCLESHPSKLHILRLRGSDESLVLEETELKQLVNEKHPNSQFISTHFAAMGRNYKTLRHVIKLGANVDALDQVGQTPLMKALRFKPLDDDAKRKQMLCIQVLLDAGCNFKHKDQYKLTAADHATRNGLDFFHKILKRKIAEQRRQVPGSDEDENQNAKLHRSQKNRSQKKYLA</sequence>
<dbReference type="Proteomes" id="UP001158576">
    <property type="component" value="Chromosome XSR"/>
</dbReference>
<keyword evidence="3" id="KW-1185">Reference proteome</keyword>
<dbReference type="SUPFAM" id="SSF48403">
    <property type="entry name" value="Ankyrin repeat"/>
    <property type="match status" value="1"/>
</dbReference>
<dbReference type="EMBL" id="OU015569">
    <property type="protein sequence ID" value="CAG5098066.1"/>
    <property type="molecule type" value="Genomic_DNA"/>
</dbReference>
<dbReference type="Gene3D" id="1.25.40.20">
    <property type="entry name" value="Ankyrin repeat-containing domain"/>
    <property type="match status" value="1"/>
</dbReference>
<dbReference type="InterPro" id="IPR036770">
    <property type="entry name" value="Ankyrin_rpt-contain_sf"/>
</dbReference>
<protein>
    <submittedName>
        <fullName evidence="2">Oidioi.mRNA.OKI2018_I69.XSR.g15356.t1.cds</fullName>
    </submittedName>
</protein>
<evidence type="ECO:0000256" key="1">
    <source>
        <dbReference type="SAM" id="MobiDB-lite"/>
    </source>
</evidence>
<name>A0ABN7SHS0_OIKDI</name>
<evidence type="ECO:0000313" key="3">
    <source>
        <dbReference type="Proteomes" id="UP001158576"/>
    </source>
</evidence>
<organism evidence="2 3">
    <name type="scientific">Oikopleura dioica</name>
    <name type="common">Tunicate</name>
    <dbReference type="NCBI Taxonomy" id="34765"/>
    <lineage>
        <taxon>Eukaryota</taxon>
        <taxon>Metazoa</taxon>
        <taxon>Chordata</taxon>
        <taxon>Tunicata</taxon>
        <taxon>Appendicularia</taxon>
        <taxon>Copelata</taxon>
        <taxon>Oikopleuridae</taxon>
        <taxon>Oikopleura</taxon>
    </lineage>
</organism>
<feature type="region of interest" description="Disordered" evidence="1">
    <location>
        <begin position="158"/>
        <end position="190"/>
    </location>
</feature>
<reference evidence="2 3" key="1">
    <citation type="submission" date="2021-04" db="EMBL/GenBank/DDBJ databases">
        <authorList>
            <person name="Bliznina A."/>
        </authorList>
    </citation>
    <scope>NUCLEOTIDE SEQUENCE [LARGE SCALE GENOMIC DNA]</scope>
</reference>
<gene>
    <name evidence="2" type="ORF">OKIOD_LOCUS6914</name>
</gene>
<feature type="compositionally biased region" description="Basic residues" evidence="1">
    <location>
        <begin position="175"/>
        <end position="190"/>
    </location>
</feature>
<proteinExistence type="predicted"/>